<dbReference type="NCBIfam" id="TIGR00544">
    <property type="entry name" value="lgt"/>
    <property type="match status" value="1"/>
</dbReference>
<keyword evidence="6 7" id="KW-0472">Membrane</keyword>
<dbReference type="EC" id="2.5.1.145" evidence="7"/>
<keyword evidence="3 7" id="KW-0808">Transferase</keyword>
<comment type="function">
    <text evidence="7">Catalyzes the transfer of the diacylglyceryl group from phosphatidylglycerol to the sulfhydryl group of the N-terminal cysteine of a prolipoprotein, the first step in the formation of mature lipoproteins.</text>
</comment>
<sequence length="265" mass="29940">MSEYFVFPQIDPVIFSIGPVSLRWYGLMYLLGFIAAWYLAGRRLDRTPWSREQLSDLMFYGFLGVIIGGRLGYVFFYQFGHFLEDPLYLLKIWTGGMSFHGGLLGVIAALWWFARKTGAHLLQVGDFVAPLVPIGLGAGRIGNFINAELWGRTTDVPWAVLFPGAGPLPRHPSQLYEFLLEGVILFVILWWYSAKPRPMGSVSGLFLAGYGCFRFIVEFFREPDAHLGLYSGMLSQGQLLCIPMILIGLWLMVRDKKPQEIKGNS</sequence>
<feature type="transmembrane region" description="Helical" evidence="7">
    <location>
        <begin position="60"/>
        <end position="80"/>
    </location>
</feature>
<evidence type="ECO:0000256" key="7">
    <source>
        <dbReference type="HAMAP-Rule" id="MF_01147"/>
    </source>
</evidence>
<evidence type="ECO:0000256" key="3">
    <source>
        <dbReference type="ARBA" id="ARBA00022679"/>
    </source>
</evidence>
<reference evidence="8" key="1">
    <citation type="submission" date="2021-03" db="EMBL/GenBank/DDBJ databases">
        <title>novel species isolated from a fishpond in China.</title>
        <authorList>
            <person name="Lu H."/>
            <person name="Cai Z."/>
        </authorList>
    </citation>
    <scope>NUCLEOTIDE SEQUENCE</scope>
    <source>
        <strain evidence="8">JCM 30855</strain>
    </source>
</reference>
<proteinExistence type="inferred from homology"/>
<feature type="transmembrane region" description="Helical" evidence="7">
    <location>
        <begin position="229"/>
        <end position="253"/>
    </location>
</feature>
<dbReference type="PANTHER" id="PTHR30589">
    <property type="entry name" value="PROLIPOPROTEIN DIACYLGLYCERYL TRANSFERASE"/>
    <property type="match status" value="1"/>
</dbReference>
<feature type="transmembrane region" description="Helical" evidence="7">
    <location>
        <begin position="199"/>
        <end position="217"/>
    </location>
</feature>
<feature type="binding site" evidence="7">
    <location>
        <position position="140"/>
    </location>
    <ligand>
        <name>a 1,2-diacyl-sn-glycero-3-phospho-(1'-sn-glycerol)</name>
        <dbReference type="ChEBI" id="CHEBI:64716"/>
    </ligand>
</feature>
<evidence type="ECO:0000256" key="4">
    <source>
        <dbReference type="ARBA" id="ARBA00022692"/>
    </source>
</evidence>
<dbReference type="GO" id="GO:0005886">
    <property type="term" value="C:plasma membrane"/>
    <property type="evidence" value="ECO:0007669"/>
    <property type="project" value="UniProtKB-SubCell"/>
</dbReference>
<evidence type="ECO:0000313" key="9">
    <source>
        <dbReference type="Proteomes" id="UP000664654"/>
    </source>
</evidence>
<comment type="caution">
    <text evidence="8">The sequence shown here is derived from an EMBL/GenBank/DDBJ whole genome shotgun (WGS) entry which is preliminary data.</text>
</comment>
<dbReference type="GO" id="GO:0042158">
    <property type="term" value="P:lipoprotein biosynthetic process"/>
    <property type="evidence" value="ECO:0007669"/>
    <property type="project" value="UniProtKB-UniRule"/>
</dbReference>
<feature type="transmembrane region" description="Helical" evidence="7">
    <location>
        <begin position="92"/>
        <end position="113"/>
    </location>
</feature>
<accession>A0A939ISM2</accession>
<evidence type="ECO:0000313" key="8">
    <source>
        <dbReference type="EMBL" id="MBN7826576.1"/>
    </source>
</evidence>
<gene>
    <name evidence="7 8" type="primary">lgt</name>
    <name evidence="8" type="ORF">J0A66_15180</name>
</gene>
<dbReference type="Pfam" id="PF01790">
    <property type="entry name" value="LGT"/>
    <property type="match status" value="1"/>
</dbReference>
<keyword evidence="2 7" id="KW-1003">Cell membrane</keyword>
<keyword evidence="4 7" id="KW-0812">Transmembrane</keyword>
<dbReference type="Proteomes" id="UP000664654">
    <property type="component" value="Unassembled WGS sequence"/>
</dbReference>
<comment type="pathway">
    <text evidence="7">Protein modification; lipoprotein biosynthesis (diacylglyceryl transfer).</text>
</comment>
<comment type="subcellular location">
    <subcellularLocation>
        <location evidence="7">Cell membrane</location>
        <topology evidence="7">Multi-pass membrane protein</topology>
    </subcellularLocation>
</comment>
<comment type="catalytic activity">
    <reaction evidence="7">
        <text>L-cysteinyl-[prolipoprotein] + a 1,2-diacyl-sn-glycero-3-phospho-(1'-sn-glycerol) = an S-1,2-diacyl-sn-glyceryl-L-cysteinyl-[prolipoprotein] + sn-glycerol 1-phosphate + H(+)</text>
        <dbReference type="Rhea" id="RHEA:56712"/>
        <dbReference type="Rhea" id="RHEA-COMP:14679"/>
        <dbReference type="Rhea" id="RHEA-COMP:14680"/>
        <dbReference type="ChEBI" id="CHEBI:15378"/>
        <dbReference type="ChEBI" id="CHEBI:29950"/>
        <dbReference type="ChEBI" id="CHEBI:57685"/>
        <dbReference type="ChEBI" id="CHEBI:64716"/>
        <dbReference type="ChEBI" id="CHEBI:140658"/>
        <dbReference type="EC" id="2.5.1.145"/>
    </reaction>
</comment>
<feature type="transmembrane region" description="Helical" evidence="7">
    <location>
        <begin position="22"/>
        <end position="40"/>
    </location>
</feature>
<comment type="similarity">
    <text evidence="1 7">Belongs to the Lgt family.</text>
</comment>
<keyword evidence="5 7" id="KW-1133">Transmembrane helix</keyword>
<dbReference type="AlphaFoldDB" id="A0A939ISM2"/>
<feature type="transmembrane region" description="Helical" evidence="7">
    <location>
        <begin position="175"/>
        <end position="193"/>
    </location>
</feature>
<dbReference type="RefSeq" id="WP_206574690.1">
    <property type="nucleotide sequence ID" value="NZ_JAFKCV010000009.1"/>
</dbReference>
<organism evidence="8 9">
    <name type="scientific">Bowmanella dokdonensis</name>
    <dbReference type="NCBI Taxonomy" id="751969"/>
    <lineage>
        <taxon>Bacteria</taxon>
        <taxon>Pseudomonadati</taxon>
        <taxon>Pseudomonadota</taxon>
        <taxon>Gammaproteobacteria</taxon>
        <taxon>Alteromonadales</taxon>
        <taxon>Alteromonadaceae</taxon>
        <taxon>Bowmanella</taxon>
    </lineage>
</organism>
<evidence type="ECO:0000256" key="1">
    <source>
        <dbReference type="ARBA" id="ARBA00007150"/>
    </source>
</evidence>
<dbReference type="InterPro" id="IPR001640">
    <property type="entry name" value="Lgt"/>
</dbReference>
<evidence type="ECO:0000256" key="6">
    <source>
        <dbReference type="ARBA" id="ARBA00023136"/>
    </source>
</evidence>
<dbReference type="PROSITE" id="PS01311">
    <property type="entry name" value="LGT"/>
    <property type="match status" value="1"/>
</dbReference>
<name>A0A939ISM2_9ALTE</name>
<keyword evidence="9" id="KW-1185">Reference proteome</keyword>
<protein>
    <recommendedName>
        <fullName evidence="7">Phosphatidylglycerol--prolipoprotein diacylglyceryl transferase</fullName>
        <ecNumber evidence="7">2.5.1.145</ecNumber>
    </recommendedName>
</protein>
<dbReference type="PANTHER" id="PTHR30589:SF0">
    <property type="entry name" value="PHOSPHATIDYLGLYCEROL--PROLIPOPROTEIN DIACYLGLYCERYL TRANSFERASE"/>
    <property type="match status" value="1"/>
</dbReference>
<evidence type="ECO:0000256" key="2">
    <source>
        <dbReference type="ARBA" id="ARBA00022475"/>
    </source>
</evidence>
<dbReference type="EMBL" id="JAFKCV010000009">
    <property type="protein sequence ID" value="MBN7826576.1"/>
    <property type="molecule type" value="Genomic_DNA"/>
</dbReference>
<dbReference type="HAMAP" id="MF_01147">
    <property type="entry name" value="Lgt"/>
    <property type="match status" value="1"/>
</dbReference>
<dbReference type="GO" id="GO:0008961">
    <property type="term" value="F:phosphatidylglycerol-prolipoprotein diacylglyceryl transferase activity"/>
    <property type="evidence" value="ECO:0007669"/>
    <property type="project" value="UniProtKB-UniRule"/>
</dbReference>
<evidence type="ECO:0000256" key="5">
    <source>
        <dbReference type="ARBA" id="ARBA00022989"/>
    </source>
</evidence>